<keyword evidence="1" id="KW-1133">Transmembrane helix</keyword>
<dbReference type="AlphaFoldDB" id="V6TZ69"/>
<feature type="transmembrane region" description="Helical" evidence="1">
    <location>
        <begin position="835"/>
        <end position="859"/>
    </location>
</feature>
<accession>V6TZ69</accession>
<dbReference type="InterPro" id="IPR052798">
    <property type="entry name" value="Giardia_VSA"/>
</dbReference>
<keyword evidence="1" id="KW-0472">Membrane</keyword>
<dbReference type="OrthoDB" id="300641at2759"/>
<dbReference type="InterPro" id="IPR000742">
    <property type="entry name" value="EGF"/>
</dbReference>
<dbReference type="InterPro" id="IPR006212">
    <property type="entry name" value="Furin_repeat"/>
</dbReference>
<dbReference type="PANTHER" id="PTHR23275:SF100">
    <property type="entry name" value="EGF-LIKE DOMAIN-CONTAINING PROTEIN"/>
    <property type="match status" value="1"/>
</dbReference>
<gene>
    <name evidence="3" type="ORF">GSB_151996</name>
</gene>
<evidence type="ECO:0000259" key="2">
    <source>
        <dbReference type="SMART" id="SM00181"/>
    </source>
</evidence>
<evidence type="ECO:0000313" key="3">
    <source>
        <dbReference type="EMBL" id="ESU43909.1"/>
    </source>
</evidence>
<dbReference type="PANTHER" id="PTHR23275">
    <property type="entry name" value="CABRIOLET.-RELATED"/>
    <property type="match status" value="1"/>
</dbReference>
<reference evidence="3 4" key="2">
    <citation type="journal article" date="2013" name="Genome Biol. Evol.">
        <title>Genome sequencing of Giardia lamblia genotypes A2 and B isolates (DH and GS) and comparative analysis with the genomes of genotypes A1 and E (WB and Pig).</title>
        <authorList>
            <person name="Adam R.D."/>
            <person name="Dahlstrom E.W."/>
            <person name="Martens C.A."/>
            <person name="Bruno D.P."/>
            <person name="Barbian K.D."/>
            <person name="Ricklefs S.M."/>
            <person name="Hernandez M.M."/>
            <person name="Narla N.P."/>
            <person name="Patel R.B."/>
            <person name="Porcella S.F."/>
            <person name="Nash T.E."/>
        </authorList>
    </citation>
    <scope>NUCLEOTIDE SEQUENCE [LARGE SCALE GENOMIC DNA]</scope>
    <source>
        <strain evidence="3 4">GS</strain>
    </source>
</reference>
<organism evidence="3 4">
    <name type="scientific">Giardia intestinalis</name>
    <name type="common">Giardia lamblia</name>
    <dbReference type="NCBI Taxonomy" id="5741"/>
    <lineage>
        <taxon>Eukaryota</taxon>
        <taxon>Metamonada</taxon>
        <taxon>Diplomonadida</taxon>
        <taxon>Hexamitidae</taxon>
        <taxon>Giardiinae</taxon>
        <taxon>Giardia</taxon>
    </lineage>
</organism>
<feature type="domain" description="EGF-like" evidence="2">
    <location>
        <begin position="600"/>
        <end position="637"/>
    </location>
</feature>
<dbReference type="Proteomes" id="UP000018040">
    <property type="component" value="Unassembled WGS sequence"/>
</dbReference>
<protein>
    <submittedName>
        <fullName evidence="3">Variant-specific surface protein</fullName>
    </submittedName>
</protein>
<dbReference type="InterPro" id="IPR005127">
    <property type="entry name" value="Giardia_VSP"/>
</dbReference>
<feature type="domain" description="EGF-like" evidence="2">
    <location>
        <begin position="749"/>
        <end position="781"/>
    </location>
</feature>
<dbReference type="Pfam" id="PF03302">
    <property type="entry name" value="VSP"/>
    <property type="match status" value="2"/>
</dbReference>
<evidence type="ECO:0000256" key="1">
    <source>
        <dbReference type="SAM" id="Phobius"/>
    </source>
</evidence>
<name>V6TZ69_GIAIN</name>
<dbReference type="InterPro" id="IPR009030">
    <property type="entry name" value="Growth_fac_rcpt_cys_sf"/>
</dbReference>
<dbReference type="SMART" id="SM00261">
    <property type="entry name" value="FU"/>
    <property type="match status" value="6"/>
</dbReference>
<feature type="domain" description="EGF-like" evidence="2">
    <location>
        <begin position="639"/>
        <end position="678"/>
    </location>
</feature>
<dbReference type="VEuPathDB" id="GiardiaDB:QR46_4922"/>
<dbReference type="VEuPathDB" id="GiardiaDB:DHA2_151689"/>
<dbReference type="SUPFAM" id="SSF57184">
    <property type="entry name" value="Growth factor receptor domain"/>
    <property type="match status" value="4"/>
</dbReference>
<feature type="domain" description="EGF-like" evidence="2">
    <location>
        <begin position="519"/>
        <end position="550"/>
    </location>
</feature>
<evidence type="ECO:0000313" key="4">
    <source>
        <dbReference type="Proteomes" id="UP000018040"/>
    </source>
</evidence>
<dbReference type="Gene3D" id="2.10.220.10">
    <property type="entry name" value="Hormone Receptor, Insulin-like Growth Factor Receptor 1, Chain A, domain 2"/>
    <property type="match status" value="2"/>
</dbReference>
<dbReference type="VEuPathDB" id="GiardiaDB:GL50581_572"/>
<dbReference type="SMART" id="SM00181">
    <property type="entry name" value="EGF"/>
    <property type="match status" value="4"/>
</dbReference>
<keyword evidence="1" id="KW-0812">Transmembrane</keyword>
<dbReference type="EMBL" id="AHHH01000034">
    <property type="protein sequence ID" value="ESU43909.1"/>
    <property type="molecule type" value="Genomic_DNA"/>
</dbReference>
<sequence length="867" mass="88132">MIVDQMSKENNSRQDYSRRILILVKGCRSNESQSPRSIRGLLPPALAWIPEEASAERPVLMSRDYYVQASMIQPKGSRARCLAEDFTRDCLLYAASTVCGPPGTVYLQRVVHRTESMLNRISVLLAIYFSLGARAAACQQDGSQTSTCTQCEMVGEVEVCTECKNAGNVPINGQCTTVANAANCKKVGGGELDPNAQTCGQCTDAYFLYKGGCYQIGQSPGSLICADKQASGTTGTCKACVEGYFTVSSATATQDSCVACGDENCATCTEGTTPQKCSKCKAAGEKLYLKKESSGTGTCVSAVECTAAGSYFPDSTSDPKECKACEATCATCAGAAASQCTSCKTDKPYLKKDSPTNPAGTCVAADGCGDGSYADTSSKECKACHGDCAACTGALETDCTSCQESSKYLKVLDAENGSGQCVAPSACTGTHFPVTDDKKCYLCNTANKGGIANCQTCSKPENTLKCLTCSESNKPSVAGTGCFACPNSGATANCANCNEANVCALCTNGQPPAGGACPSCADKNCADCTGGDGACKACKEGYRLSGGACEQCTVASCKVCAGSKDVCDECAQGTVLSPSKLACSATCPVGSYTSGAQCLPCDASCASCDTEGPAKCKSCYPGYVLSYAADGATGTCIRECTGAAAAGCESSMCNAKIAGSSYCSKCVAGQAPINGICTSVTRSARDATGCAPSGGQCTACTGEFFLQFGGCYEKTKFPGNAVCTSIGASGKCSACVSGQAVASDGTCPSCADNCETCAASTPSQCTKCFAGFYLNTAKGCTPCSADSAPITGVKACVSCAAPTSNTGPVTCYVTQAPTVNPTDPSVNKGGLSSGAIAGISIAVIAVVGGLVGFLCWWFVCRGKAWLS</sequence>
<proteinExistence type="predicted"/>
<reference evidence="4" key="1">
    <citation type="submission" date="2012-02" db="EMBL/GenBank/DDBJ databases">
        <title>Genome sequencing of Giardia lamblia Genotypes A2 and B isolates (DH and GS) and comparative analysis with the genomes of Genotypes A1 and E (WB and Pig).</title>
        <authorList>
            <person name="Adam R."/>
            <person name="Dahlstrom E."/>
            <person name="Martens C."/>
            <person name="Bruno D."/>
            <person name="Barbian K."/>
            <person name="Porcella S.F."/>
            <person name="Nash T."/>
        </authorList>
    </citation>
    <scope>NUCLEOTIDE SEQUENCE</scope>
    <source>
        <strain evidence="4">GS</strain>
    </source>
</reference>
<comment type="caution">
    <text evidence="3">The sequence shown here is derived from an EMBL/GenBank/DDBJ whole genome shotgun (WGS) entry which is preliminary data.</text>
</comment>
<dbReference type="VEuPathDB" id="GiardiaDB:GL50803_00137752"/>